<dbReference type="AlphaFoldDB" id="A0A2S5TE69"/>
<feature type="transmembrane region" description="Helical" evidence="8">
    <location>
        <begin position="21"/>
        <end position="45"/>
    </location>
</feature>
<dbReference type="OrthoDB" id="5294637at2"/>
<keyword evidence="10" id="KW-1185">Reference proteome</keyword>
<evidence type="ECO:0000256" key="6">
    <source>
        <dbReference type="ARBA" id="ARBA00023136"/>
    </source>
</evidence>
<dbReference type="GO" id="GO:0022857">
    <property type="term" value="F:transmembrane transporter activity"/>
    <property type="evidence" value="ECO:0007669"/>
    <property type="project" value="InterPro"/>
</dbReference>
<proteinExistence type="inferred from homology"/>
<keyword evidence="7" id="KW-0813">Transport</keyword>
<protein>
    <submittedName>
        <fullName evidence="9">Biopolymer transporter ExbD</fullName>
    </submittedName>
</protein>
<comment type="caution">
    <text evidence="9">The sequence shown here is derived from an EMBL/GenBank/DDBJ whole genome shotgun (WGS) entry which is preliminary data.</text>
</comment>
<dbReference type="GO" id="GO:0005886">
    <property type="term" value="C:plasma membrane"/>
    <property type="evidence" value="ECO:0007669"/>
    <property type="project" value="UniProtKB-SubCell"/>
</dbReference>
<keyword evidence="5 8" id="KW-1133">Transmembrane helix</keyword>
<evidence type="ECO:0000256" key="8">
    <source>
        <dbReference type="SAM" id="Phobius"/>
    </source>
</evidence>
<keyword evidence="4 7" id="KW-0812">Transmembrane</keyword>
<evidence type="ECO:0000256" key="7">
    <source>
        <dbReference type="RuleBase" id="RU003879"/>
    </source>
</evidence>
<organism evidence="9 10">
    <name type="scientific">Solimonas fluminis</name>
    <dbReference type="NCBI Taxonomy" id="2086571"/>
    <lineage>
        <taxon>Bacteria</taxon>
        <taxon>Pseudomonadati</taxon>
        <taxon>Pseudomonadota</taxon>
        <taxon>Gammaproteobacteria</taxon>
        <taxon>Nevskiales</taxon>
        <taxon>Nevskiaceae</taxon>
        <taxon>Solimonas</taxon>
    </lineage>
</organism>
<dbReference type="Pfam" id="PF02472">
    <property type="entry name" value="ExbD"/>
    <property type="match status" value="1"/>
</dbReference>
<keyword evidence="6 8" id="KW-0472">Membrane</keyword>
<keyword evidence="3" id="KW-1003">Cell membrane</keyword>
<keyword evidence="7" id="KW-0653">Protein transport</keyword>
<dbReference type="EMBL" id="PSNW01000007">
    <property type="protein sequence ID" value="PPE73276.1"/>
    <property type="molecule type" value="Genomic_DNA"/>
</dbReference>
<evidence type="ECO:0000313" key="9">
    <source>
        <dbReference type="EMBL" id="PPE73276.1"/>
    </source>
</evidence>
<evidence type="ECO:0000256" key="2">
    <source>
        <dbReference type="ARBA" id="ARBA00005811"/>
    </source>
</evidence>
<comment type="subcellular location">
    <subcellularLocation>
        <location evidence="1">Cell membrane</location>
        <topology evidence="1">Single-pass membrane protein</topology>
    </subcellularLocation>
    <subcellularLocation>
        <location evidence="7">Cell membrane</location>
        <topology evidence="7">Single-pass type II membrane protein</topology>
    </subcellularLocation>
</comment>
<evidence type="ECO:0000256" key="1">
    <source>
        <dbReference type="ARBA" id="ARBA00004162"/>
    </source>
</evidence>
<dbReference type="RefSeq" id="WP_104230872.1">
    <property type="nucleotide sequence ID" value="NZ_PSNW01000007.1"/>
</dbReference>
<evidence type="ECO:0000256" key="4">
    <source>
        <dbReference type="ARBA" id="ARBA00022692"/>
    </source>
</evidence>
<evidence type="ECO:0000256" key="3">
    <source>
        <dbReference type="ARBA" id="ARBA00022475"/>
    </source>
</evidence>
<comment type="similarity">
    <text evidence="2 7">Belongs to the ExbD/TolR family.</text>
</comment>
<dbReference type="GO" id="GO:0015031">
    <property type="term" value="P:protein transport"/>
    <property type="evidence" value="ECO:0007669"/>
    <property type="project" value="UniProtKB-KW"/>
</dbReference>
<gene>
    <name evidence="9" type="ORF">C3942_13455</name>
</gene>
<name>A0A2S5TE69_9GAMM</name>
<sequence length="159" mass="17399">MNARQRQRRQSRELRARSRRAVINLVSMIDVFAVLVFFLLVNALVVQVIPTPPALQLPAAAISPEPRPALAITVGTEEVRLGDRVVQGTAQLLRGDSAGLRAALAEMPMATDRDRGEVNILADRRVSYRALREVMNACSDNRYAQVSLAVAEREPGDGA</sequence>
<accession>A0A2S5TE69</accession>
<dbReference type="Proteomes" id="UP000238220">
    <property type="component" value="Unassembled WGS sequence"/>
</dbReference>
<dbReference type="InterPro" id="IPR003400">
    <property type="entry name" value="ExbD"/>
</dbReference>
<reference evidence="9 10" key="1">
    <citation type="submission" date="2018-02" db="EMBL/GenBank/DDBJ databases">
        <title>Genome sequencing of Solimonas sp. HR-BB.</title>
        <authorList>
            <person name="Lee Y."/>
            <person name="Jeon C.O."/>
        </authorList>
    </citation>
    <scope>NUCLEOTIDE SEQUENCE [LARGE SCALE GENOMIC DNA]</scope>
    <source>
        <strain evidence="9 10">HR-BB</strain>
    </source>
</reference>
<evidence type="ECO:0000313" key="10">
    <source>
        <dbReference type="Proteomes" id="UP000238220"/>
    </source>
</evidence>
<evidence type="ECO:0000256" key="5">
    <source>
        <dbReference type="ARBA" id="ARBA00022989"/>
    </source>
</evidence>
<dbReference type="PANTHER" id="PTHR30558">
    <property type="entry name" value="EXBD MEMBRANE COMPONENT OF PMF-DRIVEN MACROMOLECULE IMPORT SYSTEM"/>
    <property type="match status" value="1"/>
</dbReference>